<dbReference type="Pfam" id="PF08544">
    <property type="entry name" value="GHMP_kinases_C"/>
    <property type="match status" value="1"/>
</dbReference>
<dbReference type="PANTHER" id="PTHR20861:SF1">
    <property type="entry name" value="HOMOSERINE KINASE"/>
    <property type="match status" value="1"/>
</dbReference>
<reference evidence="6 7" key="1">
    <citation type="journal article" date="2020" name="Mol. Plant">
        <title>The Chromosome-Based Rubber Tree Genome Provides New Insights into Spurge Genome Evolution and Rubber Biosynthesis.</title>
        <authorList>
            <person name="Liu J."/>
            <person name="Shi C."/>
            <person name="Shi C.C."/>
            <person name="Li W."/>
            <person name="Zhang Q.J."/>
            <person name="Zhang Y."/>
            <person name="Li K."/>
            <person name="Lu H.F."/>
            <person name="Shi C."/>
            <person name="Zhu S.T."/>
            <person name="Xiao Z.Y."/>
            <person name="Nan H."/>
            <person name="Yue Y."/>
            <person name="Zhu X.G."/>
            <person name="Wu Y."/>
            <person name="Hong X.N."/>
            <person name="Fan G.Y."/>
            <person name="Tong Y."/>
            <person name="Zhang D."/>
            <person name="Mao C.L."/>
            <person name="Liu Y.L."/>
            <person name="Hao S.J."/>
            <person name="Liu W.Q."/>
            <person name="Lv M.Q."/>
            <person name="Zhang H.B."/>
            <person name="Liu Y."/>
            <person name="Hu-Tang G.R."/>
            <person name="Wang J.P."/>
            <person name="Wang J.H."/>
            <person name="Sun Y.H."/>
            <person name="Ni S.B."/>
            <person name="Chen W.B."/>
            <person name="Zhang X.C."/>
            <person name="Jiao Y.N."/>
            <person name="Eichler E.E."/>
            <person name="Li G.H."/>
            <person name="Liu X."/>
            <person name="Gao L.Z."/>
        </authorList>
    </citation>
    <scope>NUCLEOTIDE SEQUENCE [LARGE SCALE GENOMIC DNA]</scope>
    <source>
        <strain evidence="7">cv. GT1</strain>
        <tissue evidence="6">Leaf</tissue>
    </source>
</reference>
<comment type="caution">
    <text evidence="6">The sequence shown here is derived from an EMBL/GenBank/DDBJ whole genome shotgun (WGS) entry which is preliminary data.</text>
</comment>
<evidence type="ECO:0000256" key="1">
    <source>
        <dbReference type="ARBA" id="ARBA00022679"/>
    </source>
</evidence>
<evidence type="ECO:0000313" key="7">
    <source>
        <dbReference type="Proteomes" id="UP000467840"/>
    </source>
</evidence>
<keyword evidence="7" id="KW-1185">Reference proteome</keyword>
<dbReference type="GO" id="GO:0005524">
    <property type="term" value="F:ATP binding"/>
    <property type="evidence" value="ECO:0007669"/>
    <property type="project" value="UniProtKB-KW"/>
</dbReference>
<evidence type="ECO:0000256" key="3">
    <source>
        <dbReference type="ARBA" id="ARBA00022777"/>
    </source>
</evidence>
<dbReference type="EMBL" id="JAAGAX010000005">
    <property type="protein sequence ID" value="KAF2316917.1"/>
    <property type="molecule type" value="Genomic_DNA"/>
</dbReference>
<keyword evidence="3" id="KW-0418">Kinase</keyword>
<dbReference type="AlphaFoldDB" id="A0A6A6MV12"/>
<dbReference type="Proteomes" id="UP000467840">
    <property type="component" value="Chromosome 15"/>
</dbReference>
<keyword evidence="1" id="KW-0808">Transferase</keyword>
<dbReference type="SUPFAM" id="SSF55060">
    <property type="entry name" value="GHMP Kinase, C-terminal domain"/>
    <property type="match status" value="1"/>
</dbReference>
<keyword evidence="4" id="KW-0067">ATP-binding</keyword>
<feature type="domain" description="GHMP kinase C-terminal" evidence="5">
    <location>
        <begin position="16"/>
        <end position="74"/>
    </location>
</feature>
<dbReference type="InterPro" id="IPR036554">
    <property type="entry name" value="GHMP_kinase_C_sf"/>
</dbReference>
<gene>
    <name evidence="6" type="ORF">GH714_042258</name>
</gene>
<evidence type="ECO:0000259" key="5">
    <source>
        <dbReference type="Pfam" id="PF08544"/>
    </source>
</evidence>
<evidence type="ECO:0000256" key="2">
    <source>
        <dbReference type="ARBA" id="ARBA00022741"/>
    </source>
</evidence>
<evidence type="ECO:0000256" key="4">
    <source>
        <dbReference type="ARBA" id="ARBA00022840"/>
    </source>
</evidence>
<sequence length="134" mass="14187">MPHHVWNCSQAGALAASVLQGDLVGQGKALSSDKIVEPKRAPLIPGMEGLKKAAIGAGAFGCTISGAGPTAVAFEFPYGSFHSRFSLSSNIDSDEDEPAQYLSYSGNHVVLSLLYAHVTINFKIWKKLPTRSSP</sequence>
<protein>
    <recommendedName>
        <fullName evidence="5">GHMP kinase C-terminal domain-containing protein</fullName>
    </recommendedName>
</protein>
<organism evidence="6 7">
    <name type="scientific">Hevea brasiliensis</name>
    <name type="common">Para rubber tree</name>
    <name type="synonym">Siphonia brasiliensis</name>
    <dbReference type="NCBI Taxonomy" id="3981"/>
    <lineage>
        <taxon>Eukaryota</taxon>
        <taxon>Viridiplantae</taxon>
        <taxon>Streptophyta</taxon>
        <taxon>Embryophyta</taxon>
        <taxon>Tracheophyta</taxon>
        <taxon>Spermatophyta</taxon>
        <taxon>Magnoliopsida</taxon>
        <taxon>eudicotyledons</taxon>
        <taxon>Gunneridae</taxon>
        <taxon>Pentapetalae</taxon>
        <taxon>rosids</taxon>
        <taxon>fabids</taxon>
        <taxon>Malpighiales</taxon>
        <taxon>Euphorbiaceae</taxon>
        <taxon>Crotonoideae</taxon>
        <taxon>Micrandreae</taxon>
        <taxon>Hevea</taxon>
    </lineage>
</organism>
<dbReference type="Gene3D" id="3.30.70.890">
    <property type="entry name" value="GHMP kinase, C-terminal domain"/>
    <property type="match status" value="1"/>
</dbReference>
<accession>A0A6A6MV12</accession>
<name>A0A6A6MV12_HEVBR</name>
<dbReference type="GO" id="GO:0016301">
    <property type="term" value="F:kinase activity"/>
    <property type="evidence" value="ECO:0007669"/>
    <property type="project" value="UniProtKB-KW"/>
</dbReference>
<keyword evidence="2" id="KW-0547">Nucleotide-binding</keyword>
<dbReference type="PANTHER" id="PTHR20861">
    <property type="entry name" value="HOMOSERINE/4-DIPHOSPHOCYTIDYL-2-C-METHYL-D-ERYTHRITOL KINASE"/>
    <property type="match status" value="1"/>
</dbReference>
<evidence type="ECO:0000313" key="6">
    <source>
        <dbReference type="EMBL" id="KAF2316917.1"/>
    </source>
</evidence>
<proteinExistence type="predicted"/>
<dbReference type="InterPro" id="IPR013750">
    <property type="entry name" value="GHMP_kinase_C_dom"/>
</dbReference>